<gene>
    <name evidence="7" type="ORF">A6M21_14210</name>
</gene>
<dbReference type="GO" id="GO:0043190">
    <property type="term" value="C:ATP-binding cassette (ABC) transporter complex"/>
    <property type="evidence" value="ECO:0007669"/>
    <property type="project" value="InterPro"/>
</dbReference>
<feature type="transmembrane region" description="Helical" evidence="6">
    <location>
        <begin position="66"/>
        <end position="87"/>
    </location>
</feature>
<organism evidence="7 8">
    <name type="scientific">Desulfotomaculum copahuensis</name>
    <dbReference type="NCBI Taxonomy" id="1838280"/>
    <lineage>
        <taxon>Bacteria</taxon>
        <taxon>Bacillati</taxon>
        <taxon>Bacillota</taxon>
        <taxon>Clostridia</taxon>
        <taxon>Eubacteriales</taxon>
        <taxon>Desulfotomaculaceae</taxon>
        <taxon>Desulfotomaculum</taxon>
    </lineage>
</organism>
<evidence type="ECO:0000313" key="7">
    <source>
        <dbReference type="EMBL" id="OAT79954.1"/>
    </source>
</evidence>
<keyword evidence="4 6" id="KW-1133">Transmembrane helix</keyword>
<evidence type="ECO:0000256" key="4">
    <source>
        <dbReference type="ARBA" id="ARBA00022989"/>
    </source>
</evidence>
<comment type="caution">
    <text evidence="7">The sequence shown here is derived from an EMBL/GenBank/DDBJ whole genome shotgun (WGS) entry which is preliminary data.</text>
</comment>
<evidence type="ECO:0000256" key="1">
    <source>
        <dbReference type="ARBA" id="ARBA00004651"/>
    </source>
</evidence>
<accession>A0A1B7LBV2</accession>
<evidence type="ECO:0000256" key="3">
    <source>
        <dbReference type="ARBA" id="ARBA00022692"/>
    </source>
</evidence>
<dbReference type="STRING" id="1838280.A6M21_14210"/>
<evidence type="ECO:0000256" key="5">
    <source>
        <dbReference type="ARBA" id="ARBA00023136"/>
    </source>
</evidence>
<keyword evidence="3 6" id="KW-0812">Transmembrane</keyword>
<dbReference type="NCBIfam" id="TIGR02454">
    <property type="entry name" value="ECF_T_CbiQ"/>
    <property type="match status" value="1"/>
</dbReference>
<keyword evidence="8" id="KW-1185">Reference proteome</keyword>
<dbReference type="Pfam" id="PF02361">
    <property type="entry name" value="CbiQ"/>
    <property type="match status" value="1"/>
</dbReference>
<feature type="transmembrane region" description="Helical" evidence="6">
    <location>
        <begin position="126"/>
        <end position="144"/>
    </location>
</feature>
<dbReference type="InterPro" id="IPR052770">
    <property type="entry name" value="Cobalt_transport_CbiQ"/>
</dbReference>
<dbReference type="InterPro" id="IPR003339">
    <property type="entry name" value="ABC/ECF_trnsptr_transmembrane"/>
</dbReference>
<dbReference type="InterPro" id="IPR012809">
    <property type="entry name" value="ECF_CbiQ"/>
</dbReference>
<dbReference type="PANTHER" id="PTHR43723:SF1">
    <property type="entry name" value="COBALT TRANSPORT PROTEIN CBIQ"/>
    <property type="match status" value="1"/>
</dbReference>
<evidence type="ECO:0000256" key="6">
    <source>
        <dbReference type="SAM" id="Phobius"/>
    </source>
</evidence>
<protein>
    <submittedName>
        <fullName evidence="7">Cobalt ECF transporter T component CbiQ</fullName>
    </submittedName>
</protein>
<feature type="transmembrane region" description="Helical" evidence="6">
    <location>
        <begin position="22"/>
        <end position="54"/>
    </location>
</feature>
<proteinExistence type="predicted"/>
<dbReference type="GO" id="GO:0006824">
    <property type="term" value="P:cobalt ion transport"/>
    <property type="evidence" value="ECO:0007669"/>
    <property type="project" value="InterPro"/>
</dbReference>
<dbReference type="EMBL" id="LYVF01000185">
    <property type="protein sequence ID" value="OAT79954.1"/>
    <property type="molecule type" value="Genomic_DNA"/>
</dbReference>
<dbReference type="RefSeq" id="WP_066670407.1">
    <property type="nucleotide sequence ID" value="NZ_LYVF01000185.1"/>
</dbReference>
<keyword evidence="5 6" id="KW-0472">Membrane</keyword>
<dbReference type="OrthoDB" id="9815246at2"/>
<evidence type="ECO:0000256" key="2">
    <source>
        <dbReference type="ARBA" id="ARBA00022475"/>
    </source>
</evidence>
<feature type="transmembrane region" description="Helical" evidence="6">
    <location>
        <begin position="150"/>
        <end position="171"/>
    </location>
</feature>
<feature type="transmembrane region" description="Helical" evidence="6">
    <location>
        <begin position="239"/>
        <end position="262"/>
    </location>
</feature>
<dbReference type="AlphaFoldDB" id="A0A1B7LBV2"/>
<dbReference type="PANTHER" id="PTHR43723">
    <property type="entry name" value="COBALT TRANSPORT PROTEIN CBIQ"/>
    <property type="match status" value="1"/>
</dbReference>
<sequence>MFAIDQYAYTSRLRPVHPGEKLAFALVTMVICLASVSPAAPLAVLLIMTGAVLFRAGIPWRFYLKLMTLPLSFLIIGVLTVAVSISTGPPPPLLSGRTLGGITIGFTAASLQLAVLLFVKSLGAVSCLYFLSLTTPMVEVISLLRRFKVPALFVELMSLIYRFIFVIMETAEKMYVAQSSRWGYASIKTAYISLGQLVANLFGKSYHRSQALFTALQSRCYNGDLRVLETPRAPSRSNIMLIAAVDLFLAVLALYTGGGLIARIHP</sequence>
<reference evidence="7 8" key="1">
    <citation type="submission" date="2016-04" db="EMBL/GenBank/DDBJ databases">
        <authorList>
            <person name="Evans L.H."/>
            <person name="Alamgir A."/>
            <person name="Owens N."/>
            <person name="Weber N.D."/>
            <person name="Virtaneva K."/>
            <person name="Barbian K."/>
            <person name="Babar A."/>
            <person name="Rosenke K."/>
        </authorList>
    </citation>
    <scope>NUCLEOTIDE SEQUENCE [LARGE SCALE GENOMIC DNA]</scope>
    <source>
        <strain evidence="7 8">LMa1</strain>
    </source>
</reference>
<evidence type="ECO:0000313" key="8">
    <source>
        <dbReference type="Proteomes" id="UP000078532"/>
    </source>
</evidence>
<keyword evidence="2" id="KW-1003">Cell membrane</keyword>
<name>A0A1B7LBV2_9FIRM</name>
<comment type="subcellular location">
    <subcellularLocation>
        <location evidence="1">Cell membrane</location>
        <topology evidence="1">Multi-pass membrane protein</topology>
    </subcellularLocation>
</comment>
<dbReference type="CDD" id="cd16914">
    <property type="entry name" value="EcfT"/>
    <property type="match status" value="1"/>
</dbReference>
<feature type="transmembrane region" description="Helical" evidence="6">
    <location>
        <begin position="99"/>
        <end position="119"/>
    </location>
</feature>
<dbReference type="Proteomes" id="UP000078532">
    <property type="component" value="Unassembled WGS sequence"/>
</dbReference>